<name>A0A1X7U5N6_AMPQE</name>
<evidence type="ECO:0000313" key="2">
    <source>
        <dbReference type="EnsemblMetazoa" id="Aqu2.1.23065_001"/>
    </source>
</evidence>
<reference evidence="2" key="1">
    <citation type="submission" date="2017-05" db="UniProtKB">
        <authorList>
            <consortium name="EnsemblMetazoa"/>
        </authorList>
    </citation>
    <scope>IDENTIFICATION</scope>
</reference>
<organism evidence="2">
    <name type="scientific">Amphimedon queenslandica</name>
    <name type="common">Sponge</name>
    <dbReference type="NCBI Taxonomy" id="400682"/>
    <lineage>
        <taxon>Eukaryota</taxon>
        <taxon>Metazoa</taxon>
        <taxon>Porifera</taxon>
        <taxon>Demospongiae</taxon>
        <taxon>Heteroscleromorpha</taxon>
        <taxon>Haplosclerida</taxon>
        <taxon>Niphatidae</taxon>
        <taxon>Amphimedon</taxon>
    </lineage>
</organism>
<proteinExistence type="predicted"/>
<feature type="region of interest" description="Disordered" evidence="1">
    <location>
        <begin position="48"/>
        <end position="95"/>
    </location>
</feature>
<accession>A0A1X7U5N6</accession>
<evidence type="ECO:0000256" key="1">
    <source>
        <dbReference type="SAM" id="MobiDB-lite"/>
    </source>
</evidence>
<protein>
    <submittedName>
        <fullName evidence="2">Uncharacterized protein</fullName>
    </submittedName>
</protein>
<feature type="compositionally biased region" description="Polar residues" evidence="1">
    <location>
        <begin position="63"/>
        <end position="95"/>
    </location>
</feature>
<dbReference type="InParanoid" id="A0A1X7U5N6"/>
<dbReference type="AlphaFoldDB" id="A0A1X7U5N6"/>
<dbReference type="EnsemblMetazoa" id="Aqu2.1.23065_001">
    <property type="protein sequence ID" value="Aqu2.1.23065_001"/>
    <property type="gene ID" value="Aqu2.1.23065"/>
</dbReference>
<sequence>LRDGHRVTGTKRSEWHLYDKIDAILGTTASSNPALVLVGGALEASITQTKVSSLDKQNDSGKSRSTSAKNNITEGTSTQQETNSHPETTSDEATSIVMTLLVTTKRKGFGNQIKVTS</sequence>